<reference evidence="4 5" key="1">
    <citation type="submission" date="2021-05" db="EMBL/GenBank/DDBJ databases">
        <title>Comparative genomic studies on the polysaccharide-degrading batcterial strains of the Flammeovirga genus.</title>
        <authorList>
            <person name="Zewei F."/>
            <person name="Zheng Z."/>
            <person name="Yu L."/>
            <person name="Ruyue G."/>
            <person name="Yanhong M."/>
            <person name="Yuanyuan C."/>
            <person name="Jingyan G."/>
            <person name="Wenjun H."/>
        </authorList>
    </citation>
    <scope>NUCLEOTIDE SEQUENCE [LARGE SCALE GENOMIC DNA]</scope>
    <source>
        <strain evidence="4 5">YS10</strain>
    </source>
</reference>
<evidence type="ECO:0000313" key="4">
    <source>
        <dbReference type="EMBL" id="QWG08312.1"/>
    </source>
</evidence>
<dbReference type="Pfam" id="PF14240">
    <property type="entry name" value="YHYH"/>
    <property type="match status" value="2"/>
</dbReference>
<name>A0ABX8GYA0_9BACT</name>
<dbReference type="RefSeq" id="WP_144072233.1">
    <property type="nucleotide sequence ID" value="NZ_CP076128.1"/>
</dbReference>
<evidence type="ECO:0000256" key="2">
    <source>
        <dbReference type="SAM" id="SignalP"/>
    </source>
</evidence>
<feature type="domain" description="YHYH" evidence="3">
    <location>
        <begin position="241"/>
        <end position="275"/>
    </location>
</feature>
<feature type="compositionally biased region" description="Low complexity" evidence="1">
    <location>
        <begin position="45"/>
        <end position="57"/>
    </location>
</feature>
<evidence type="ECO:0000313" key="5">
    <source>
        <dbReference type="Proteomes" id="UP000682802"/>
    </source>
</evidence>
<evidence type="ECO:0000259" key="3">
    <source>
        <dbReference type="Pfam" id="PF14240"/>
    </source>
</evidence>
<feature type="signal peptide" evidence="2">
    <location>
        <begin position="1"/>
        <end position="23"/>
    </location>
</feature>
<dbReference type="PROSITE" id="PS51257">
    <property type="entry name" value="PROKAR_LIPOPROTEIN"/>
    <property type="match status" value="1"/>
</dbReference>
<dbReference type="Proteomes" id="UP000682802">
    <property type="component" value="Chromosome 1"/>
</dbReference>
<protein>
    <submittedName>
        <fullName evidence="4">YHYH protein</fullName>
    </submittedName>
</protein>
<dbReference type="InterPro" id="IPR025924">
    <property type="entry name" value="YHYH_dom"/>
</dbReference>
<keyword evidence="2" id="KW-0732">Signal</keyword>
<sequence>MKLKIILLLTCVSFLVYSCSSNDDDTTTPTTLPANDDDDQDDDTSGNADSDTTNVDTDTPDTDADSDSDDTDELAVYQKIYAATDIYKDGDFVVIEVNGLPDHNSPYYQDTEWSDRYENNTDPDFRLNPNRISSADRTIRIPLHPEEASSHESTALGVMGVAINGVAFFNQYAGPNDQPLTNEIFSFDQYNGHPQGQGVYHYHIEPTYLTAKEDVGNEGLLGFLLDGFPVYGPFENNVAVSNNDLDEYHGHNHATEDYPDGIYHYHITAEDPYINGNGYYGTPGTSTD</sequence>
<feature type="chain" id="PRO_5046838204" evidence="2">
    <location>
        <begin position="24"/>
        <end position="288"/>
    </location>
</feature>
<feature type="compositionally biased region" description="Acidic residues" evidence="1">
    <location>
        <begin position="35"/>
        <end position="44"/>
    </location>
</feature>
<accession>A0ABX8GYA0</accession>
<feature type="compositionally biased region" description="Acidic residues" evidence="1">
    <location>
        <begin position="58"/>
        <end position="71"/>
    </location>
</feature>
<organism evidence="4 5">
    <name type="scientific">Flammeovirga kamogawensis</name>
    <dbReference type="NCBI Taxonomy" id="373891"/>
    <lineage>
        <taxon>Bacteria</taxon>
        <taxon>Pseudomonadati</taxon>
        <taxon>Bacteroidota</taxon>
        <taxon>Cytophagia</taxon>
        <taxon>Cytophagales</taxon>
        <taxon>Flammeovirgaceae</taxon>
        <taxon>Flammeovirga</taxon>
    </lineage>
</organism>
<keyword evidence="5" id="KW-1185">Reference proteome</keyword>
<dbReference type="PANTHER" id="PTHR30289">
    <property type="entry name" value="UNCHARACTERIZED PROTEIN YBCL-RELATED"/>
    <property type="match status" value="1"/>
</dbReference>
<evidence type="ECO:0000256" key="1">
    <source>
        <dbReference type="SAM" id="MobiDB-lite"/>
    </source>
</evidence>
<dbReference type="EMBL" id="CP076128">
    <property type="protein sequence ID" value="QWG08312.1"/>
    <property type="molecule type" value="Genomic_DNA"/>
</dbReference>
<feature type="domain" description="YHYH" evidence="3">
    <location>
        <begin position="139"/>
        <end position="234"/>
    </location>
</feature>
<feature type="region of interest" description="Disordered" evidence="1">
    <location>
        <begin position="22"/>
        <end position="71"/>
    </location>
</feature>
<dbReference type="PANTHER" id="PTHR30289:SF8">
    <property type="entry name" value="YHYH DOMAIN-CONTAINING PROTEIN"/>
    <property type="match status" value="1"/>
</dbReference>
<proteinExistence type="predicted"/>
<gene>
    <name evidence="4" type="ORF">KM029_05080</name>
</gene>